<dbReference type="EMBL" id="CP002198">
    <property type="protein sequence ID" value="ADN13732.1"/>
    <property type="molecule type" value="Genomic_DNA"/>
</dbReference>
<dbReference type="KEGG" id="cyj:Cyan7822_1745"/>
<dbReference type="STRING" id="497965.Cyan7822_1745"/>
<proteinExistence type="predicted"/>
<protein>
    <submittedName>
        <fullName evidence="1">Uncharacterized protein</fullName>
    </submittedName>
</protein>
<reference evidence="2" key="1">
    <citation type="journal article" date="2011" name="MBio">
        <title>Novel metabolic attributes of the genus Cyanothece, comprising a group of unicellular nitrogen-fixing Cyanobacteria.</title>
        <authorList>
            <person name="Bandyopadhyay A."/>
            <person name="Elvitigala T."/>
            <person name="Welsh E."/>
            <person name="Stockel J."/>
            <person name="Liberton M."/>
            <person name="Min H."/>
            <person name="Sherman L.A."/>
            <person name="Pakrasi H.B."/>
        </authorList>
    </citation>
    <scope>NUCLEOTIDE SEQUENCE [LARGE SCALE GENOMIC DNA]</scope>
    <source>
        <strain evidence="2">PCC 7822</strain>
    </source>
</reference>
<gene>
    <name evidence="1" type="ordered locus">Cyan7822_1745</name>
</gene>
<sequence>MEDWQKEFWLILETATKEVEHFFTDVGQVIEEFFEQVQDEISADFEELVEELFAPLVDSYLEQENIIAENFYDEEADLLINPKLEPSAEHHPACIGCHHYHGRLYAGNLLVCGMHPYGWDDEHCPDWQALQQ</sequence>
<dbReference type="OrthoDB" id="511993at2"/>
<evidence type="ECO:0000313" key="1">
    <source>
        <dbReference type="EMBL" id="ADN13732.1"/>
    </source>
</evidence>
<dbReference type="eggNOG" id="ENOG5032YBC">
    <property type="taxonomic scope" value="Bacteria"/>
</dbReference>
<dbReference type="RefSeq" id="WP_013321839.1">
    <property type="nucleotide sequence ID" value="NC_014501.1"/>
</dbReference>
<dbReference type="Proteomes" id="UP000008206">
    <property type="component" value="Chromosome"/>
</dbReference>
<evidence type="ECO:0000313" key="2">
    <source>
        <dbReference type="Proteomes" id="UP000008206"/>
    </source>
</evidence>
<accession>E0U8I6</accession>
<keyword evidence="2" id="KW-1185">Reference proteome</keyword>
<name>E0U8I6_GLOV7</name>
<organism evidence="1 2">
    <name type="scientific">Gloeothece verrucosa (strain PCC 7822)</name>
    <name type="common">Cyanothece sp. (strain PCC 7822)</name>
    <dbReference type="NCBI Taxonomy" id="497965"/>
    <lineage>
        <taxon>Bacteria</taxon>
        <taxon>Bacillati</taxon>
        <taxon>Cyanobacteriota</taxon>
        <taxon>Cyanophyceae</taxon>
        <taxon>Oscillatoriophycideae</taxon>
        <taxon>Chroococcales</taxon>
        <taxon>Aphanothecaceae</taxon>
        <taxon>Gloeothece</taxon>
        <taxon>Gloeothece verrucosa</taxon>
    </lineage>
</organism>
<dbReference type="HOGENOM" id="CLU_1871567_0_0_3"/>
<dbReference type="AlphaFoldDB" id="E0U8I6"/>